<name>A0A839SX34_AZOMA</name>
<dbReference type="InterPro" id="IPR018950">
    <property type="entry name" value="DiS-bond_isomerase_DsbC/G_N"/>
</dbReference>
<evidence type="ECO:0000259" key="8">
    <source>
        <dbReference type="Pfam" id="PF10411"/>
    </source>
</evidence>
<evidence type="ECO:0000256" key="4">
    <source>
        <dbReference type="ARBA" id="ARBA00022764"/>
    </source>
</evidence>
<feature type="signal peptide" evidence="7">
    <location>
        <begin position="1"/>
        <end position="21"/>
    </location>
</feature>
<comment type="caution">
    <text evidence="10">The sequence shown here is derived from an EMBL/GenBank/DDBJ whole genome shotgun (WGS) entry which is preliminary data.</text>
</comment>
<dbReference type="CDD" id="cd03020">
    <property type="entry name" value="DsbA_DsbC_DsbG"/>
    <property type="match status" value="1"/>
</dbReference>
<evidence type="ECO:0000256" key="5">
    <source>
        <dbReference type="ARBA" id="ARBA00023157"/>
    </source>
</evidence>
<dbReference type="RefSeq" id="WP_183164675.1">
    <property type="nucleotide sequence ID" value="NZ_JACHXI010000001.1"/>
</dbReference>
<accession>A0A839SX34</accession>
<gene>
    <name evidence="10" type="ORF">FHR87_000032</name>
</gene>
<dbReference type="GO" id="GO:0016853">
    <property type="term" value="F:isomerase activity"/>
    <property type="evidence" value="ECO:0007669"/>
    <property type="project" value="UniProtKB-KW"/>
</dbReference>
<dbReference type="AlphaFoldDB" id="A0A839SX34"/>
<proteinExistence type="inferred from homology"/>
<dbReference type="GO" id="GO:0042597">
    <property type="term" value="C:periplasmic space"/>
    <property type="evidence" value="ECO:0007669"/>
    <property type="project" value="UniProtKB-SubCell"/>
</dbReference>
<evidence type="ECO:0000256" key="3">
    <source>
        <dbReference type="ARBA" id="ARBA00022729"/>
    </source>
</evidence>
<keyword evidence="10" id="KW-0413">Isomerase</keyword>
<feature type="domain" description="Disulphide bond isomerase DsbC/G N-terminal" evidence="8">
    <location>
        <begin position="20"/>
        <end position="90"/>
    </location>
</feature>
<organism evidence="10 11">
    <name type="scientific">Azomonas macrocytogenes</name>
    <name type="common">Azotobacter macrocytogenes</name>
    <dbReference type="NCBI Taxonomy" id="69962"/>
    <lineage>
        <taxon>Bacteria</taxon>
        <taxon>Pseudomonadati</taxon>
        <taxon>Pseudomonadota</taxon>
        <taxon>Gammaproteobacteria</taxon>
        <taxon>Pseudomonadales</taxon>
        <taxon>Pseudomonadaceae</taxon>
        <taxon>Azomonas</taxon>
    </lineage>
</organism>
<keyword evidence="6 7" id="KW-0676">Redox-active center</keyword>
<evidence type="ECO:0000256" key="6">
    <source>
        <dbReference type="ARBA" id="ARBA00023284"/>
    </source>
</evidence>
<dbReference type="Gene3D" id="3.10.450.70">
    <property type="entry name" value="Disulphide bond isomerase, DsbC/G, N-terminal"/>
    <property type="match status" value="1"/>
</dbReference>
<comment type="similarity">
    <text evidence="2 7">Belongs to the thioredoxin family. DsbC subfamily.</text>
</comment>
<keyword evidence="4 7" id="KW-0574">Periplasm</keyword>
<sequence length="243" mass="26374">MRAIHYLAAIALGLAGSLAVAAEPEQAIRETLKSLQSDMEIISVSRSPMAGLYQVELKGGRHLYASPDGQFVIQGYLYQYKDGQAVNLTEQAQGESVVKEIGSIPEKDMVIFSPDNPKTEITVFTDTDCPYCQKLHAEVPELNRRGVAVRYLAFPRQGLSSHGASVLEYVWCAGDRKMAMNRAKSQEDVPKAKCDNPVARQYALGQQIGIQGTPAIILANGQIIPGYQPANVLAAEALKAKAK</sequence>
<dbReference type="InterPro" id="IPR051470">
    <property type="entry name" value="Thiol:disulfide_interchange"/>
</dbReference>
<keyword evidence="5" id="KW-1015">Disulfide bond</keyword>
<reference evidence="10 11" key="1">
    <citation type="submission" date="2020-08" db="EMBL/GenBank/DDBJ databases">
        <title>Genomic Encyclopedia of Type Strains, Phase III (KMG-III): the genomes of soil and plant-associated and newly described type strains.</title>
        <authorList>
            <person name="Whitman W."/>
        </authorList>
    </citation>
    <scope>NUCLEOTIDE SEQUENCE [LARGE SCALE GENOMIC DNA]</scope>
    <source>
        <strain evidence="10 11">CECT 4462</strain>
    </source>
</reference>
<evidence type="ECO:0000313" key="11">
    <source>
        <dbReference type="Proteomes" id="UP000549250"/>
    </source>
</evidence>
<evidence type="ECO:0000313" key="10">
    <source>
        <dbReference type="EMBL" id="MBB3101672.1"/>
    </source>
</evidence>
<dbReference type="Gene3D" id="3.40.30.10">
    <property type="entry name" value="Glutaredoxin"/>
    <property type="match status" value="1"/>
</dbReference>
<dbReference type="InterPro" id="IPR036249">
    <property type="entry name" value="Thioredoxin-like_sf"/>
</dbReference>
<dbReference type="Proteomes" id="UP000549250">
    <property type="component" value="Unassembled WGS sequence"/>
</dbReference>
<evidence type="ECO:0000259" key="9">
    <source>
        <dbReference type="Pfam" id="PF13098"/>
    </source>
</evidence>
<evidence type="ECO:0000256" key="2">
    <source>
        <dbReference type="ARBA" id="ARBA00009813"/>
    </source>
</evidence>
<comment type="function">
    <text evidence="7">Required for disulfide bond formation in some periplasmic proteins. Acts by transferring its disulfide bond to other proteins and is reduced in the process.</text>
</comment>
<dbReference type="SUPFAM" id="SSF54423">
    <property type="entry name" value="DsbC/DsbG N-terminal domain-like"/>
    <property type="match status" value="1"/>
</dbReference>
<dbReference type="Pfam" id="PF13098">
    <property type="entry name" value="Thioredoxin_2"/>
    <property type="match status" value="1"/>
</dbReference>
<keyword evidence="3 7" id="KW-0732">Signal</keyword>
<dbReference type="InterPro" id="IPR012336">
    <property type="entry name" value="Thioredoxin-like_fold"/>
</dbReference>
<feature type="domain" description="Thioredoxin-like fold" evidence="9">
    <location>
        <begin position="118"/>
        <end position="235"/>
    </location>
</feature>
<dbReference type="EMBL" id="JACHXI010000001">
    <property type="protein sequence ID" value="MBB3101672.1"/>
    <property type="molecule type" value="Genomic_DNA"/>
</dbReference>
<protein>
    <recommendedName>
        <fullName evidence="7">Thiol:disulfide interchange protein</fullName>
    </recommendedName>
</protein>
<dbReference type="PANTHER" id="PTHR35272:SF3">
    <property type="entry name" value="THIOL:DISULFIDE INTERCHANGE PROTEIN DSBC"/>
    <property type="match status" value="1"/>
</dbReference>
<dbReference type="InterPro" id="IPR009094">
    <property type="entry name" value="DiS-bond_isomerase_DsbC/G_N_sf"/>
</dbReference>
<comment type="subcellular location">
    <subcellularLocation>
        <location evidence="1 7">Periplasm</location>
    </subcellularLocation>
</comment>
<evidence type="ECO:0000256" key="1">
    <source>
        <dbReference type="ARBA" id="ARBA00004418"/>
    </source>
</evidence>
<dbReference type="SUPFAM" id="SSF52833">
    <property type="entry name" value="Thioredoxin-like"/>
    <property type="match status" value="1"/>
</dbReference>
<dbReference type="Pfam" id="PF10411">
    <property type="entry name" value="DsbC_N"/>
    <property type="match status" value="1"/>
</dbReference>
<feature type="chain" id="PRO_5033095873" description="Thiol:disulfide interchange protein" evidence="7">
    <location>
        <begin position="22"/>
        <end position="243"/>
    </location>
</feature>
<keyword evidence="11" id="KW-1185">Reference proteome</keyword>
<evidence type="ECO:0000256" key="7">
    <source>
        <dbReference type="RuleBase" id="RU364038"/>
    </source>
</evidence>
<dbReference type="PANTHER" id="PTHR35272">
    <property type="entry name" value="THIOL:DISULFIDE INTERCHANGE PROTEIN DSBC-RELATED"/>
    <property type="match status" value="1"/>
</dbReference>
<dbReference type="InterPro" id="IPR033954">
    <property type="entry name" value="DiS-bond_Isoase_DsbC/G"/>
</dbReference>